<dbReference type="SUPFAM" id="SSF57667">
    <property type="entry name" value="beta-beta-alpha zinc fingers"/>
    <property type="match status" value="1"/>
</dbReference>
<comment type="caution">
    <text evidence="4">The sequence shown here is derived from an EMBL/GenBank/DDBJ whole genome shotgun (WGS) entry which is preliminary data.</text>
</comment>
<keyword evidence="1" id="KW-0862">Zinc</keyword>
<name>A0AAD3RLC8_LATJO</name>
<evidence type="ECO:0000259" key="3">
    <source>
        <dbReference type="PROSITE" id="PS50157"/>
    </source>
</evidence>
<feature type="domain" description="C2H2-type" evidence="3">
    <location>
        <begin position="139"/>
        <end position="166"/>
    </location>
</feature>
<dbReference type="SMART" id="SM00355">
    <property type="entry name" value="ZnF_C2H2"/>
    <property type="match status" value="1"/>
</dbReference>
<feature type="compositionally biased region" description="Basic and acidic residues" evidence="2">
    <location>
        <begin position="96"/>
        <end position="105"/>
    </location>
</feature>
<protein>
    <submittedName>
        <fullName evidence="4">Zinc finger protein 507</fullName>
    </submittedName>
</protein>
<evidence type="ECO:0000313" key="4">
    <source>
        <dbReference type="EMBL" id="GLD73383.1"/>
    </source>
</evidence>
<proteinExistence type="predicted"/>
<gene>
    <name evidence="4" type="ORF">AKAME5_002470800</name>
</gene>
<feature type="compositionally biased region" description="Polar residues" evidence="2">
    <location>
        <begin position="83"/>
        <end position="94"/>
    </location>
</feature>
<reference evidence="4" key="1">
    <citation type="submission" date="2022-08" db="EMBL/GenBank/DDBJ databases">
        <title>Genome sequencing of akame (Lates japonicus).</title>
        <authorList>
            <person name="Hashiguchi Y."/>
            <person name="Takahashi H."/>
        </authorList>
    </citation>
    <scope>NUCLEOTIDE SEQUENCE</scope>
    <source>
        <strain evidence="4">Kochi</strain>
    </source>
</reference>
<dbReference type="GO" id="GO:0008270">
    <property type="term" value="F:zinc ion binding"/>
    <property type="evidence" value="ECO:0007669"/>
    <property type="project" value="UniProtKB-KW"/>
</dbReference>
<feature type="non-terminal residue" evidence="4">
    <location>
        <position position="168"/>
    </location>
</feature>
<dbReference type="InterPro" id="IPR013087">
    <property type="entry name" value="Znf_C2H2_type"/>
</dbReference>
<dbReference type="InterPro" id="IPR036236">
    <property type="entry name" value="Znf_C2H2_sf"/>
</dbReference>
<evidence type="ECO:0000256" key="1">
    <source>
        <dbReference type="PROSITE-ProRule" id="PRU00042"/>
    </source>
</evidence>
<keyword evidence="1" id="KW-0863">Zinc-finger</keyword>
<organism evidence="4 5">
    <name type="scientific">Lates japonicus</name>
    <name type="common">Japanese lates</name>
    <dbReference type="NCBI Taxonomy" id="270547"/>
    <lineage>
        <taxon>Eukaryota</taxon>
        <taxon>Metazoa</taxon>
        <taxon>Chordata</taxon>
        <taxon>Craniata</taxon>
        <taxon>Vertebrata</taxon>
        <taxon>Euteleostomi</taxon>
        <taxon>Actinopterygii</taxon>
        <taxon>Neopterygii</taxon>
        <taxon>Teleostei</taxon>
        <taxon>Neoteleostei</taxon>
        <taxon>Acanthomorphata</taxon>
        <taxon>Carangaria</taxon>
        <taxon>Carangaria incertae sedis</taxon>
        <taxon>Centropomidae</taxon>
        <taxon>Lates</taxon>
    </lineage>
</organism>
<evidence type="ECO:0000256" key="2">
    <source>
        <dbReference type="SAM" id="MobiDB-lite"/>
    </source>
</evidence>
<sequence>MPDLQLRSSQQRMLKTHAWKARPAWPTAPHLIFEERRWGPLHPDVVRGKSYWMQEEERDQVGAAMMRWSLAAVQPLVVAPMRTPNSCTSSTKSQLRNHEREHHSFSSDMAGLTPVSETVATVDDAERVTDEECGLQKMYKCDVCDYTSSTYVGVRNHRRIHNSDKPYR</sequence>
<dbReference type="Gene3D" id="3.30.160.60">
    <property type="entry name" value="Classic Zinc Finger"/>
    <property type="match status" value="1"/>
</dbReference>
<dbReference type="EMBL" id="BRZM01001546">
    <property type="protein sequence ID" value="GLD73383.1"/>
    <property type="molecule type" value="Genomic_DNA"/>
</dbReference>
<feature type="region of interest" description="Disordered" evidence="2">
    <location>
        <begin position="83"/>
        <end position="109"/>
    </location>
</feature>
<dbReference type="PROSITE" id="PS50157">
    <property type="entry name" value="ZINC_FINGER_C2H2_2"/>
    <property type="match status" value="1"/>
</dbReference>
<dbReference type="Proteomes" id="UP001279410">
    <property type="component" value="Unassembled WGS sequence"/>
</dbReference>
<keyword evidence="1" id="KW-0479">Metal-binding</keyword>
<accession>A0AAD3RLC8</accession>
<evidence type="ECO:0000313" key="5">
    <source>
        <dbReference type="Proteomes" id="UP001279410"/>
    </source>
</evidence>
<keyword evidence="5" id="KW-1185">Reference proteome</keyword>
<dbReference type="AlphaFoldDB" id="A0AAD3RLC8"/>